<feature type="domain" description="Immunoglobulin" evidence="4">
    <location>
        <begin position="27"/>
        <end position="125"/>
    </location>
</feature>
<name>A0A8C3W335_9CETA</name>
<feature type="region of interest" description="Disordered" evidence="1">
    <location>
        <begin position="118"/>
        <end position="139"/>
    </location>
</feature>
<dbReference type="InterPro" id="IPR036179">
    <property type="entry name" value="Ig-like_dom_sf"/>
</dbReference>
<dbReference type="PANTHER" id="PTHR23267">
    <property type="entry name" value="IMMUNOGLOBULIN LIGHT CHAIN"/>
    <property type="match status" value="1"/>
</dbReference>
<dbReference type="SMART" id="SM00406">
    <property type="entry name" value="IGv"/>
    <property type="match status" value="1"/>
</dbReference>
<feature type="domain" description="Immunoglobulin V-set" evidence="3">
    <location>
        <begin position="37"/>
        <end position="108"/>
    </location>
</feature>
<evidence type="ECO:0000256" key="2">
    <source>
        <dbReference type="SAM" id="SignalP"/>
    </source>
</evidence>
<proteinExistence type="predicted"/>
<evidence type="ECO:0000313" key="6">
    <source>
        <dbReference type="Proteomes" id="UP000694540"/>
    </source>
</evidence>
<dbReference type="Pfam" id="PF07686">
    <property type="entry name" value="V-set"/>
    <property type="match status" value="1"/>
</dbReference>
<evidence type="ECO:0000259" key="3">
    <source>
        <dbReference type="SMART" id="SM00406"/>
    </source>
</evidence>
<dbReference type="InterPro" id="IPR003599">
    <property type="entry name" value="Ig_sub"/>
</dbReference>
<keyword evidence="6" id="KW-1185">Reference proteome</keyword>
<dbReference type="SMART" id="SM00409">
    <property type="entry name" value="IG"/>
    <property type="match status" value="1"/>
</dbReference>
<reference evidence="5" key="1">
    <citation type="submission" date="2025-08" db="UniProtKB">
        <authorList>
            <consortium name="Ensembl"/>
        </authorList>
    </citation>
    <scope>IDENTIFICATION</scope>
</reference>
<keyword evidence="2" id="KW-0732">Signal</keyword>
<dbReference type="InterPro" id="IPR050150">
    <property type="entry name" value="IgV_Light_Chain"/>
</dbReference>
<evidence type="ECO:0008006" key="7">
    <source>
        <dbReference type="Google" id="ProtNLM"/>
    </source>
</evidence>
<reference evidence="5" key="2">
    <citation type="submission" date="2025-09" db="UniProtKB">
        <authorList>
            <consortium name="Ensembl"/>
        </authorList>
    </citation>
    <scope>IDENTIFICATION</scope>
</reference>
<dbReference type="GeneTree" id="ENSGT00940000153474"/>
<dbReference type="InterPro" id="IPR013783">
    <property type="entry name" value="Ig-like_fold"/>
</dbReference>
<evidence type="ECO:0000259" key="4">
    <source>
        <dbReference type="SMART" id="SM00409"/>
    </source>
</evidence>
<dbReference type="AlphaFoldDB" id="A0A8C3W335"/>
<feature type="chain" id="PRO_5034404114" description="Ig-like domain-containing protein" evidence="2">
    <location>
        <begin position="21"/>
        <end position="139"/>
    </location>
</feature>
<dbReference type="SUPFAM" id="SSF48726">
    <property type="entry name" value="Immunoglobulin"/>
    <property type="match status" value="1"/>
</dbReference>
<organism evidence="5 6">
    <name type="scientific">Catagonus wagneri</name>
    <name type="common">Chacoan peccary</name>
    <dbReference type="NCBI Taxonomy" id="51154"/>
    <lineage>
        <taxon>Eukaryota</taxon>
        <taxon>Metazoa</taxon>
        <taxon>Chordata</taxon>
        <taxon>Craniata</taxon>
        <taxon>Vertebrata</taxon>
        <taxon>Euteleostomi</taxon>
        <taxon>Mammalia</taxon>
        <taxon>Eutheria</taxon>
        <taxon>Laurasiatheria</taxon>
        <taxon>Artiodactyla</taxon>
        <taxon>Suina</taxon>
        <taxon>Tayassuidae</taxon>
        <taxon>Catagonus</taxon>
    </lineage>
</organism>
<protein>
    <recommendedName>
        <fullName evidence="7">Ig-like domain-containing protein</fullName>
    </recommendedName>
</protein>
<dbReference type="Ensembl" id="ENSCWAT00000009148.1">
    <property type="protein sequence ID" value="ENSCWAP00000008409.1"/>
    <property type="gene ID" value="ENSCWAG00000006517.1"/>
</dbReference>
<feature type="signal peptide" evidence="2">
    <location>
        <begin position="1"/>
        <end position="20"/>
    </location>
</feature>
<evidence type="ECO:0000313" key="5">
    <source>
        <dbReference type="Ensembl" id="ENSCWAP00000008409.1"/>
    </source>
</evidence>
<dbReference type="InterPro" id="IPR013106">
    <property type="entry name" value="Ig_V-set"/>
</dbReference>
<accession>A0A8C3W335</accession>
<sequence length="139" mass="14362">MAWIHLLPLTLLTLCPESWLQPVLTQPASVLGALGQMVSIQCSGVSDNMGKKYAHQVPVGGPVPVIFADGSQPAGIPPRFSGSRSNNSASLTISGLQPEDEAAYYCLTHDNSLSAHGASGLTEVGQKPTPAVLCSPASP</sequence>
<dbReference type="Gene3D" id="2.60.40.10">
    <property type="entry name" value="Immunoglobulins"/>
    <property type="match status" value="1"/>
</dbReference>
<dbReference type="Proteomes" id="UP000694540">
    <property type="component" value="Unplaced"/>
</dbReference>
<evidence type="ECO:0000256" key="1">
    <source>
        <dbReference type="SAM" id="MobiDB-lite"/>
    </source>
</evidence>